<name>A0A225DFL7_9BACT</name>
<accession>A0A225DFL7</accession>
<protein>
    <submittedName>
        <fullName evidence="1">Uncharacterized protein</fullName>
    </submittedName>
</protein>
<gene>
    <name evidence="1" type="ORF">FRUB_08709</name>
</gene>
<evidence type="ECO:0000313" key="2">
    <source>
        <dbReference type="Proteomes" id="UP000214646"/>
    </source>
</evidence>
<dbReference type="AlphaFoldDB" id="A0A225DFL7"/>
<dbReference type="EMBL" id="NIDE01000017">
    <property type="protein sequence ID" value="OWK36146.1"/>
    <property type="molecule type" value="Genomic_DNA"/>
</dbReference>
<evidence type="ECO:0000313" key="1">
    <source>
        <dbReference type="EMBL" id="OWK36146.1"/>
    </source>
</evidence>
<sequence>MAALTERSADGGVATQARIQPVLAPPDLVVPVVFPPEFTVNVYETSGGPTLVAVLELVSPANKDRADSRRAFAGKCAGYLYRGLGLIVVDVVTSRLSRPLEDLLTLLDPALPYPDAGNLTAVSYRPARTNDADSIEFRIKPLAAGAPLPELPLFLDAGRVVTVDLEATYQEVREKSRM</sequence>
<proteinExistence type="predicted"/>
<keyword evidence="2" id="KW-1185">Reference proteome</keyword>
<comment type="caution">
    <text evidence="1">The sequence shown here is derived from an EMBL/GenBank/DDBJ whole genome shotgun (WGS) entry which is preliminary data.</text>
</comment>
<organism evidence="1 2">
    <name type="scientific">Fimbriiglobus ruber</name>
    <dbReference type="NCBI Taxonomy" id="1908690"/>
    <lineage>
        <taxon>Bacteria</taxon>
        <taxon>Pseudomonadati</taxon>
        <taxon>Planctomycetota</taxon>
        <taxon>Planctomycetia</taxon>
        <taxon>Gemmatales</taxon>
        <taxon>Gemmataceae</taxon>
        <taxon>Fimbriiglobus</taxon>
    </lineage>
</organism>
<dbReference type="Proteomes" id="UP000214646">
    <property type="component" value="Unassembled WGS sequence"/>
</dbReference>
<reference evidence="2" key="1">
    <citation type="submission" date="2017-06" db="EMBL/GenBank/DDBJ databases">
        <title>Genome analysis of Fimbriiglobus ruber SP5, the first member of the order Planctomycetales with confirmed chitinolytic capability.</title>
        <authorList>
            <person name="Ravin N.V."/>
            <person name="Rakitin A.L."/>
            <person name="Ivanova A.A."/>
            <person name="Beletsky A.V."/>
            <person name="Kulichevskaya I.S."/>
            <person name="Mardanov A.V."/>
            <person name="Dedysh S.N."/>
        </authorList>
    </citation>
    <scope>NUCLEOTIDE SEQUENCE [LARGE SCALE GENOMIC DNA]</scope>
    <source>
        <strain evidence="2">SP5</strain>
    </source>
</reference>